<protein>
    <recommendedName>
        <fullName evidence="5">Mitochondrial 28S ribosomal protein S27</fullName>
    </recommendedName>
</protein>
<keyword evidence="4" id="KW-1185">Reference proteome</keyword>
<dbReference type="PANTHER" id="PTHR21393:SF0">
    <property type="entry name" value="SMALL RIBOSOMAL SUBUNIT PROTEIN MS27"/>
    <property type="match status" value="1"/>
</dbReference>
<dbReference type="AlphaFoldDB" id="A0A8J2MEP7"/>
<proteinExistence type="predicted"/>
<dbReference type="InterPro" id="IPR034913">
    <property type="entry name" value="mS27/PTCD2"/>
</dbReference>
<feature type="coiled-coil region" evidence="2">
    <location>
        <begin position="408"/>
        <end position="447"/>
    </location>
</feature>
<comment type="caution">
    <text evidence="3">The sequence shown here is derived from an EMBL/GenBank/DDBJ whole genome shotgun (WGS) entry which is preliminary data.</text>
</comment>
<accession>A0A8J2MEP7</accession>
<dbReference type="GO" id="GO:0005739">
    <property type="term" value="C:mitochondrion"/>
    <property type="evidence" value="ECO:0007669"/>
    <property type="project" value="UniProtKB-SubCell"/>
</dbReference>
<dbReference type="PANTHER" id="PTHR21393">
    <property type="entry name" value="MITOCHONDRIAL 28S RIBOSOMAL PROTEIN S27"/>
    <property type="match status" value="1"/>
</dbReference>
<sequence>MSLFRGFLQVRRISRALCTSAILRDPGGYLPESYKCSDAWNKRLESSIIQKIELDDFFFEMDQQYKSDQLISAVDVDLFANKITTEEYLEELEELAHRLRKSPATHATLPSTGHAIIRALIDLKRTDILLRVLNDRFNYGIFTDNYLSNILMDMFLEEGNFRDAAKIASLHMIEEDFGGPTTTLYALLSCLKYIENPTSEPWEEVEVLEEKKKSKEETKIRVKYLRQPGFDDHFDLTEPWHIVGKTLALGSLHLKSMDEVLQRSTRLLGWALYDKWEKVENILRIVEDKKLPISSDVLGKLAALVESKLKVIEGSPDKTLPKPKLKRAYGMNLDKEGVAALYARLNIPDYGKIIPSVKATLDSNKIVSVDAPLIPKVEELLKKAITENASMEVTNQIQLYQDWEQIRNQTLLDQVQRVKNEKRLQEIEEQKKELTEREETIFFFENEEEWMLRQPPAVREYKMRWRGKYRPPKTKEDDTYVPPML</sequence>
<organism evidence="3 4">
    <name type="scientific">Allacma fusca</name>
    <dbReference type="NCBI Taxonomy" id="39272"/>
    <lineage>
        <taxon>Eukaryota</taxon>
        <taxon>Metazoa</taxon>
        <taxon>Ecdysozoa</taxon>
        <taxon>Arthropoda</taxon>
        <taxon>Hexapoda</taxon>
        <taxon>Collembola</taxon>
        <taxon>Symphypleona</taxon>
        <taxon>Sminthuridae</taxon>
        <taxon>Allacma</taxon>
    </lineage>
</organism>
<name>A0A8J2MEP7_9HEXA</name>
<reference evidence="3" key="1">
    <citation type="submission" date="2021-06" db="EMBL/GenBank/DDBJ databases">
        <authorList>
            <person name="Hodson N. C."/>
            <person name="Mongue J. A."/>
            <person name="Jaron S. K."/>
        </authorList>
    </citation>
    <scope>NUCLEOTIDE SEQUENCE</scope>
</reference>
<dbReference type="InterPro" id="IPR019266">
    <property type="entry name" value="Ribosomal_mS27"/>
</dbReference>
<dbReference type="EMBL" id="CAJVCH010571423">
    <property type="protein sequence ID" value="CAG7837470.1"/>
    <property type="molecule type" value="Genomic_DNA"/>
</dbReference>
<evidence type="ECO:0000313" key="4">
    <source>
        <dbReference type="Proteomes" id="UP000708208"/>
    </source>
</evidence>
<dbReference type="OrthoDB" id="19830at2759"/>
<evidence type="ECO:0008006" key="5">
    <source>
        <dbReference type="Google" id="ProtNLM"/>
    </source>
</evidence>
<dbReference type="Pfam" id="PF10037">
    <property type="entry name" value="MRP-S27"/>
    <property type="match status" value="1"/>
</dbReference>
<evidence type="ECO:0000256" key="2">
    <source>
        <dbReference type="SAM" id="Coils"/>
    </source>
</evidence>
<evidence type="ECO:0000256" key="1">
    <source>
        <dbReference type="ARBA" id="ARBA00004173"/>
    </source>
</evidence>
<evidence type="ECO:0000313" key="3">
    <source>
        <dbReference type="EMBL" id="CAG7837470.1"/>
    </source>
</evidence>
<keyword evidence="2" id="KW-0175">Coiled coil</keyword>
<dbReference type="Proteomes" id="UP000708208">
    <property type="component" value="Unassembled WGS sequence"/>
</dbReference>
<gene>
    <name evidence="3" type="ORF">AFUS01_LOCUS46578</name>
</gene>
<comment type="subcellular location">
    <subcellularLocation>
        <location evidence="1">Mitochondrion</location>
    </subcellularLocation>
</comment>